<dbReference type="AlphaFoldDB" id="A0A4R6GG63"/>
<sequence>MKRSLILFSAAATLVFSSAAFAQTAPVKKADGILVNSAGMTVYTFDKDVTDSGKSTCNGPCATNWPPVAAGDAKLSPPYSVVTRDDGSKQVAYKGKPLYLFAADTKVGDRNGDKVKDVWHVVKD</sequence>
<dbReference type="GO" id="GO:0043448">
    <property type="term" value="P:alkane catabolic process"/>
    <property type="evidence" value="ECO:0007669"/>
    <property type="project" value="TreeGrafter"/>
</dbReference>
<dbReference type="EMBL" id="SNWF01000004">
    <property type="protein sequence ID" value="TDN93843.1"/>
    <property type="molecule type" value="Genomic_DNA"/>
</dbReference>
<comment type="caution">
    <text evidence="2">The sequence shown here is derived from an EMBL/GenBank/DDBJ whole genome shotgun (WGS) entry which is preliminary data.</text>
</comment>
<proteinExistence type="predicted"/>
<evidence type="ECO:0000313" key="3">
    <source>
        <dbReference type="Proteomes" id="UP000294737"/>
    </source>
</evidence>
<protein>
    <submittedName>
        <fullName evidence="2">Putative lipoprotein with Yx(FWY)xxD motif</fullName>
    </submittedName>
</protein>
<organism evidence="2 3">
    <name type="scientific">Herminiimonas fonticola</name>
    <dbReference type="NCBI Taxonomy" id="303380"/>
    <lineage>
        <taxon>Bacteria</taxon>
        <taxon>Pseudomonadati</taxon>
        <taxon>Pseudomonadota</taxon>
        <taxon>Betaproteobacteria</taxon>
        <taxon>Burkholderiales</taxon>
        <taxon>Oxalobacteraceae</taxon>
        <taxon>Herminiimonas</taxon>
    </lineage>
</organism>
<feature type="chain" id="PRO_5020514729" evidence="1">
    <location>
        <begin position="23"/>
        <end position="124"/>
    </location>
</feature>
<feature type="signal peptide" evidence="1">
    <location>
        <begin position="1"/>
        <end position="22"/>
    </location>
</feature>
<keyword evidence="2" id="KW-0449">Lipoprotein</keyword>
<dbReference type="Pfam" id="PF03640">
    <property type="entry name" value="Lipoprotein_15"/>
    <property type="match status" value="2"/>
</dbReference>
<evidence type="ECO:0000256" key="1">
    <source>
        <dbReference type="SAM" id="SignalP"/>
    </source>
</evidence>
<dbReference type="Proteomes" id="UP000294737">
    <property type="component" value="Unassembled WGS sequence"/>
</dbReference>
<keyword evidence="1" id="KW-0732">Signal</keyword>
<keyword evidence="3" id="KW-1185">Reference proteome</keyword>
<dbReference type="OrthoDB" id="9800666at2"/>
<name>A0A4R6GG63_9BURK</name>
<gene>
    <name evidence="2" type="ORF">EV677_0378</name>
</gene>
<dbReference type="InterPro" id="IPR005297">
    <property type="entry name" value="Lipoprotein_repeat"/>
</dbReference>
<dbReference type="PANTHER" id="PTHR39335">
    <property type="entry name" value="BLL4220 PROTEIN"/>
    <property type="match status" value="1"/>
</dbReference>
<evidence type="ECO:0000313" key="2">
    <source>
        <dbReference type="EMBL" id="TDN93843.1"/>
    </source>
</evidence>
<dbReference type="RefSeq" id="WP_112990536.1">
    <property type="nucleotide sequence ID" value="NZ_PTLZ01000001.1"/>
</dbReference>
<dbReference type="PANTHER" id="PTHR39335:SF1">
    <property type="entry name" value="BLL4220 PROTEIN"/>
    <property type="match status" value="1"/>
</dbReference>
<dbReference type="InterPro" id="IPR014558">
    <property type="entry name" value="UCP029720"/>
</dbReference>
<dbReference type="PIRSF" id="PIRSF029720">
    <property type="entry name" value="UCP029720"/>
    <property type="match status" value="1"/>
</dbReference>
<reference evidence="2 3" key="1">
    <citation type="submission" date="2019-03" db="EMBL/GenBank/DDBJ databases">
        <title>Genomic Encyclopedia of Type Strains, Phase IV (KMG-IV): sequencing the most valuable type-strain genomes for metagenomic binning, comparative biology and taxonomic classification.</title>
        <authorList>
            <person name="Goeker M."/>
        </authorList>
    </citation>
    <scope>NUCLEOTIDE SEQUENCE [LARGE SCALE GENOMIC DNA]</scope>
    <source>
        <strain evidence="2 3">DSM 18555</strain>
    </source>
</reference>
<accession>A0A4R6GG63</accession>